<keyword evidence="3" id="KW-1185">Reference proteome</keyword>
<organism evidence="2 3">
    <name type="scientific">Olpidium bornovanus</name>
    <dbReference type="NCBI Taxonomy" id="278681"/>
    <lineage>
        <taxon>Eukaryota</taxon>
        <taxon>Fungi</taxon>
        <taxon>Fungi incertae sedis</taxon>
        <taxon>Olpidiomycota</taxon>
        <taxon>Olpidiomycotina</taxon>
        <taxon>Olpidiomycetes</taxon>
        <taxon>Olpidiales</taxon>
        <taxon>Olpidiaceae</taxon>
        <taxon>Olpidium</taxon>
    </lineage>
</organism>
<dbReference type="EMBL" id="JAEFCI010008727">
    <property type="protein sequence ID" value="KAG5458285.1"/>
    <property type="molecule type" value="Genomic_DNA"/>
</dbReference>
<feature type="region of interest" description="Disordered" evidence="1">
    <location>
        <begin position="1"/>
        <end position="41"/>
    </location>
</feature>
<feature type="compositionally biased region" description="Low complexity" evidence="1">
    <location>
        <begin position="7"/>
        <end position="17"/>
    </location>
</feature>
<gene>
    <name evidence="2" type="ORF">BJ554DRAFT_1518</name>
</gene>
<protein>
    <submittedName>
        <fullName evidence="2">Uncharacterized protein</fullName>
    </submittedName>
</protein>
<dbReference type="AlphaFoldDB" id="A0A8H8DH49"/>
<comment type="caution">
    <text evidence="2">The sequence shown here is derived from an EMBL/GenBank/DDBJ whole genome shotgun (WGS) entry which is preliminary data.</text>
</comment>
<dbReference type="Proteomes" id="UP000673691">
    <property type="component" value="Unassembled WGS sequence"/>
</dbReference>
<sequence>MEADLISASASTQTSHAARWRSAAGPSEKAPRRHRPPVSSTQILRRCGTLKCLKISCSFAAQSGLTAETFGLFGLVSVPPLRFFPGFHHGGMFRPRRATSHPVRSPVQGRIP</sequence>
<reference evidence="2 3" key="1">
    <citation type="journal article" name="Sci. Rep.">
        <title>Genome-scale phylogenetic analyses confirm Olpidium as the closest living zoosporic fungus to the non-flagellated, terrestrial fungi.</title>
        <authorList>
            <person name="Chang Y."/>
            <person name="Rochon D."/>
            <person name="Sekimoto S."/>
            <person name="Wang Y."/>
            <person name="Chovatia M."/>
            <person name="Sandor L."/>
            <person name="Salamov A."/>
            <person name="Grigoriev I.V."/>
            <person name="Stajich J.E."/>
            <person name="Spatafora J.W."/>
        </authorList>
    </citation>
    <scope>NUCLEOTIDE SEQUENCE [LARGE SCALE GENOMIC DNA]</scope>
    <source>
        <strain evidence="2">S191</strain>
    </source>
</reference>
<proteinExistence type="predicted"/>
<evidence type="ECO:0000313" key="2">
    <source>
        <dbReference type="EMBL" id="KAG5458285.1"/>
    </source>
</evidence>
<name>A0A8H8DH49_9FUNG</name>
<evidence type="ECO:0000256" key="1">
    <source>
        <dbReference type="SAM" id="MobiDB-lite"/>
    </source>
</evidence>
<accession>A0A8H8DH49</accession>
<evidence type="ECO:0000313" key="3">
    <source>
        <dbReference type="Proteomes" id="UP000673691"/>
    </source>
</evidence>